<accession>A0A815HK87</accession>
<sequence>MAQSGFSYSYASIVQIESQGIIATMIEARTFIFISSNYTIGGVPPDNNDNSTVVMTNDEGDLESIESIGTEMNTNEQEDVNESDADARSIICIGDDDCLCLSDF</sequence>
<name>A0A815HK87_9BILA</name>
<evidence type="ECO:0000313" key="1">
    <source>
        <dbReference type="EMBL" id="CAF1355996.1"/>
    </source>
</evidence>
<proteinExistence type="predicted"/>
<comment type="caution">
    <text evidence="1">The sequence shown here is derived from an EMBL/GenBank/DDBJ whole genome shotgun (WGS) entry which is preliminary data.</text>
</comment>
<dbReference type="Proteomes" id="UP000663864">
    <property type="component" value="Unassembled WGS sequence"/>
</dbReference>
<evidence type="ECO:0000313" key="3">
    <source>
        <dbReference type="Proteomes" id="UP000663864"/>
    </source>
</evidence>
<dbReference type="EMBL" id="CAJNOT010002971">
    <property type="protein sequence ID" value="CAF1355996.1"/>
    <property type="molecule type" value="Genomic_DNA"/>
</dbReference>
<gene>
    <name evidence="2" type="ORF">JBS370_LOCUS23778</name>
    <name evidence="1" type="ORF">ZHD862_LOCUS30821</name>
</gene>
<organism evidence="1 3">
    <name type="scientific">Rotaria sordida</name>
    <dbReference type="NCBI Taxonomy" id="392033"/>
    <lineage>
        <taxon>Eukaryota</taxon>
        <taxon>Metazoa</taxon>
        <taxon>Spiralia</taxon>
        <taxon>Gnathifera</taxon>
        <taxon>Rotifera</taxon>
        <taxon>Eurotatoria</taxon>
        <taxon>Bdelloidea</taxon>
        <taxon>Philodinida</taxon>
        <taxon>Philodinidae</taxon>
        <taxon>Rotaria</taxon>
    </lineage>
</organism>
<dbReference type="Proteomes" id="UP000663836">
    <property type="component" value="Unassembled WGS sequence"/>
</dbReference>
<dbReference type="EMBL" id="CAJOBD010003567">
    <property type="protein sequence ID" value="CAF3955445.1"/>
    <property type="molecule type" value="Genomic_DNA"/>
</dbReference>
<reference evidence="1" key="1">
    <citation type="submission" date="2021-02" db="EMBL/GenBank/DDBJ databases">
        <authorList>
            <person name="Nowell W R."/>
        </authorList>
    </citation>
    <scope>NUCLEOTIDE SEQUENCE</scope>
</reference>
<protein>
    <submittedName>
        <fullName evidence="1">Uncharacterized protein</fullName>
    </submittedName>
</protein>
<dbReference type="AlphaFoldDB" id="A0A815HK87"/>
<evidence type="ECO:0000313" key="2">
    <source>
        <dbReference type="EMBL" id="CAF3955445.1"/>
    </source>
</evidence>